<name>A0A225WA47_9STRA</name>
<dbReference type="OrthoDB" id="166455at2759"/>
<keyword evidence="2" id="KW-1185">Reference proteome</keyword>
<gene>
    <name evidence="1" type="ORF">PHMEG_00011888</name>
</gene>
<dbReference type="EMBL" id="NBNE01001300">
    <property type="protein sequence ID" value="OWZ14603.1"/>
    <property type="molecule type" value="Genomic_DNA"/>
</dbReference>
<dbReference type="Proteomes" id="UP000198211">
    <property type="component" value="Unassembled WGS sequence"/>
</dbReference>
<proteinExistence type="predicted"/>
<evidence type="ECO:0000313" key="1">
    <source>
        <dbReference type="EMBL" id="OWZ14603.1"/>
    </source>
</evidence>
<organism evidence="1 2">
    <name type="scientific">Phytophthora megakarya</name>
    <dbReference type="NCBI Taxonomy" id="4795"/>
    <lineage>
        <taxon>Eukaryota</taxon>
        <taxon>Sar</taxon>
        <taxon>Stramenopiles</taxon>
        <taxon>Oomycota</taxon>
        <taxon>Peronosporomycetes</taxon>
        <taxon>Peronosporales</taxon>
        <taxon>Peronosporaceae</taxon>
        <taxon>Phytophthora</taxon>
    </lineage>
</organism>
<dbReference type="STRING" id="4795.A0A225WA47"/>
<dbReference type="AlphaFoldDB" id="A0A225WA47"/>
<comment type="caution">
    <text evidence="1">The sequence shown here is derived from an EMBL/GenBank/DDBJ whole genome shotgun (WGS) entry which is preliminary data.</text>
</comment>
<reference evidence="2" key="1">
    <citation type="submission" date="2017-03" db="EMBL/GenBank/DDBJ databases">
        <title>Phytopthora megakarya and P. palmivora, two closely related causual agents of cacao black pod achieved similar genome size and gene model numbers by different mechanisms.</title>
        <authorList>
            <person name="Ali S."/>
            <person name="Shao J."/>
            <person name="Larry D.J."/>
            <person name="Kronmiller B."/>
            <person name="Shen D."/>
            <person name="Strem M.D."/>
            <person name="Melnick R.L."/>
            <person name="Guiltinan M.J."/>
            <person name="Tyler B.M."/>
            <person name="Meinhardt L.W."/>
            <person name="Bailey B.A."/>
        </authorList>
    </citation>
    <scope>NUCLEOTIDE SEQUENCE [LARGE SCALE GENOMIC DNA]</scope>
    <source>
        <strain evidence="2">zdho120</strain>
    </source>
</reference>
<sequence length="101" mass="10982">MNGNGAKKESVEVVAYSDADFAADKEDRKSLTGGYTAASVLATEVLGIRELLNELDVKLEIPMPLLVDNQAALKQLDGESSSRKAKHVDVRIKFVGSYTRK</sequence>
<dbReference type="CDD" id="cd09272">
    <property type="entry name" value="RNase_HI_RT_Ty1"/>
    <property type="match status" value="1"/>
</dbReference>
<protein>
    <submittedName>
        <fullName evidence="1">Polyprotein</fullName>
    </submittedName>
</protein>
<accession>A0A225WA47</accession>
<evidence type="ECO:0000313" key="2">
    <source>
        <dbReference type="Proteomes" id="UP000198211"/>
    </source>
</evidence>